<sequence>MFNVGQELTIEAFKDNLWQNYRSKIMDIDSDTIAFSYPVHVDTNRKLFLANGEQVKVSIVQEDGQVYEFISFISGRKNEKMPLLMMFKPKENDIVKIQRRQFVRINWAVDVAVHPVRGEFTPFTTVTSDISAGGASIIVNKQIELKKGQEIFCWIVLPRNNGEYNYLKFNCKIVRIQELNSTKNTVSVQFLDKSSQEEQTLIRFCYEAQVAMKQKELGVF</sequence>
<dbReference type="Proteomes" id="UP000743899">
    <property type="component" value="Unassembled WGS sequence"/>
</dbReference>
<feature type="domain" description="PilZ" evidence="1">
    <location>
        <begin position="98"/>
        <end position="207"/>
    </location>
</feature>
<dbReference type="RefSeq" id="WP_161919199.1">
    <property type="nucleotide sequence ID" value="NZ_JAACYS010000003.1"/>
</dbReference>
<dbReference type="Gene3D" id="2.40.10.220">
    <property type="entry name" value="predicted glycosyltransferase like domains"/>
    <property type="match status" value="1"/>
</dbReference>
<gene>
    <name evidence="3" type="ORF">GW534_01040</name>
</gene>
<name>A0ABW9ZYX5_9BACI</name>
<evidence type="ECO:0000259" key="1">
    <source>
        <dbReference type="Pfam" id="PF07238"/>
    </source>
</evidence>
<dbReference type="Pfam" id="PF07238">
    <property type="entry name" value="PilZ"/>
    <property type="match status" value="1"/>
</dbReference>
<protein>
    <submittedName>
        <fullName evidence="3">Pilus assembly protein PilZ</fullName>
    </submittedName>
</protein>
<feature type="domain" description="Type III secretion system flagellar brake protein YcgR PilZN" evidence="2">
    <location>
        <begin position="4"/>
        <end position="89"/>
    </location>
</feature>
<keyword evidence="4" id="KW-1185">Reference proteome</keyword>
<evidence type="ECO:0000259" key="2">
    <source>
        <dbReference type="Pfam" id="PF12945"/>
    </source>
</evidence>
<dbReference type="InterPro" id="IPR009875">
    <property type="entry name" value="PilZ_domain"/>
</dbReference>
<dbReference type="EMBL" id="JAACYS010000003">
    <property type="protein sequence ID" value="NCU16362.1"/>
    <property type="molecule type" value="Genomic_DNA"/>
</dbReference>
<reference evidence="3 4" key="1">
    <citation type="submission" date="2020-01" db="EMBL/GenBank/DDBJ databases">
        <title>A novel Bacillus sp. from Pasinler.</title>
        <authorList>
            <person name="Adiguzel A."/>
            <person name="Ay H."/>
            <person name="Baltaci M.O."/>
        </authorList>
    </citation>
    <scope>NUCLEOTIDE SEQUENCE [LARGE SCALE GENOMIC DNA]</scope>
    <source>
        <strain evidence="3 4">P1</strain>
    </source>
</reference>
<dbReference type="InterPro" id="IPR009926">
    <property type="entry name" value="T3SS_YcgR_PilZN"/>
</dbReference>
<dbReference type="SUPFAM" id="SSF141371">
    <property type="entry name" value="PilZ domain-like"/>
    <property type="match status" value="1"/>
</dbReference>
<comment type="caution">
    <text evidence="3">The sequence shown here is derived from an EMBL/GenBank/DDBJ whole genome shotgun (WGS) entry which is preliminary data.</text>
</comment>
<evidence type="ECO:0000313" key="4">
    <source>
        <dbReference type="Proteomes" id="UP000743899"/>
    </source>
</evidence>
<proteinExistence type="predicted"/>
<organism evidence="3 4">
    <name type="scientific">Pallidibacillus pasinlerensis</name>
    <dbReference type="NCBI Taxonomy" id="2703818"/>
    <lineage>
        <taxon>Bacteria</taxon>
        <taxon>Bacillati</taxon>
        <taxon>Bacillota</taxon>
        <taxon>Bacilli</taxon>
        <taxon>Bacillales</taxon>
        <taxon>Bacillaceae</taxon>
        <taxon>Pallidibacillus</taxon>
    </lineage>
</organism>
<evidence type="ECO:0000313" key="3">
    <source>
        <dbReference type="EMBL" id="NCU16362.1"/>
    </source>
</evidence>
<dbReference type="Pfam" id="PF12945">
    <property type="entry name" value="PilZNR"/>
    <property type="match status" value="1"/>
</dbReference>
<accession>A0ABW9ZYX5</accession>